<dbReference type="PROSITE" id="PS00063">
    <property type="entry name" value="ALDOKETO_REDUCTASE_3"/>
    <property type="match status" value="1"/>
</dbReference>
<evidence type="ECO:0000259" key="4">
    <source>
        <dbReference type="Pfam" id="PF00248"/>
    </source>
</evidence>
<dbReference type="EMBL" id="JAVRFJ010000010">
    <property type="protein sequence ID" value="MDT0568491.1"/>
    <property type="molecule type" value="Genomic_DNA"/>
</dbReference>
<sequence>MTTPAPLLKLNNGVEMPALGLGVYQSPPEQTVPAVEAALKDGYRLIDTAAAYGNEKEVGEGIRRSGVDRDDVFVTTKLWLDDYGYDSALRAFDTSLANLGLEYLDLYLLHQPVPLEPEPWVVAYKAAEKLLADGRVRAIGVSNHTPGLLRTLMDSTEVVPAVNQVELHPYFIQRELREVHEKLGITTQAWSPIGGITRYWQHAPNGGRSALEEPVVTDLAAKYGKTAAQVVLRWHIEHGLCAIPKSVKAHRIAENFDVFDFSLTPEEVTAIDALDTGLRSGPDPENIRLDTFGRRTR</sequence>
<dbReference type="Pfam" id="PF00248">
    <property type="entry name" value="Aldo_ket_red"/>
    <property type="match status" value="1"/>
</dbReference>
<dbReference type="InterPro" id="IPR023210">
    <property type="entry name" value="NADP_OxRdtase_dom"/>
</dbReference>
<dbReference type="InterPro" id="IPR036812">
    <property type="entry name" value="NAD(P)_OxRdtase_dom_sf"/>
</dbReference>
<evidence type="ECO:0000313" key="6">
    <source>
        <dbReference type="Proteomes" id="UP001180737"/>
    </source>
</evidence>
<evidence type="ECO:0000256" key="2">
    <source>
        <dbReference type="ARBA" id="ARBA00022857"/>
    </source>
</evidence>
<keyword evidence="2" id="KW-0521">NADP</keyword>
<gene>
    <name evidence="5" type="ORF">RM704_13600</name>
</gene>
<dbReference type="Gene3D" id="3.20.20.100">
    <property type="entry name" value="NADP-dependent oxidoreductase domain"/>
    <property type="match status" value="1"/>
</dbReference>
<dbReference type="PROSITE" id="PS00798">
    <property type="entry name" value="ALDOKETO_REDUCTASE_1"/>
    <property type="match status" value="1"/>
</dbReference>
<proteinExistence type="inferred from homology"/>
<dbReference type="RefSeq" id="WP_033531041.1">
    <property type="nucleotide sequence ID" value="NZ_JAVRFJ010000010.1"/>
</dbReference>
<name>A0ABU2YX16_9ACTN</name>
<evidence type="ECO:0000256" key="3">
    <source>
        <dbReference type="ARBA" id="ARBA00023002"/>
    </source>
</evidence>
<dbReference type="Proteomes" id="UP001180737">
    <property type="component" value="Unassembled WGS sequence"/>
</dbReference>
<dbReference type="PANTHER" id="PTHR43827">
    <property type="entry name" value="2,5-DIKETO-D-GLUCONIC ACID REDUCTASE"/>
    <property type="match status" value="1"/>
</dbReference>
<keyword evidence="6" id="KW-1185">Reference proteome</keyword>
<comment type="caution">
    <text evidence="5">The sequence shown here is derived from an EMBL/GenBank/DDBJ whole genome shotgun (WGS) entry which is preliminary data.</text>
</comment>
<accession>A0ABU2YX16</accession>
<dbReference type="PRINTS" id="PR00069">
    <property type="entry name" value="ALDKETRDTASE"/>
</dbReference>
<evidence type="ECO:0000313" key="5">
    <source>
        <dbReference type="EMBL" id="MDT0568491.1"/>
    </source>
</evidence>
<dbReference type="InterPro" id="IPR020471">
    <property type="entry name" value="AKR"/>
</dbReference>
<feature type="domain" description="NADP-dependent oxidoreductase" evidence="4">
    <location>
        <begin position="25"/>
        <end position="275"/>
    </location>
</feature>
<organism evidence="5 6">
    <name type="scientific">Streptomyces gottesmaniae</name>
    <dbReference type="NCBI Taxonomy" id="3075518"/>
    <lineage>
        <taxon>Bacteria</taxon>
        <taxon>Bacillati</taxon>
        <taxon>Actinomycetota</taxon>
        <taxon>Actinomycetes</taxon>
        <taxon>Kitasatosporales</taxon>
        <taxon>Streptomycetaceae</taxon>
        <taxon>Streptomyces</taxon>
    </lineage>
</organism>
<dbReference type="PIRSF" id="PIRSF000097">
    <property type="entry name" value="AKR"/>
    <property type="match status" value="1"/>
</dbReference>
<dbReference type="SUPFAM" id="SSF51430">
    <property type="entry name" value="NAD(P)-linked oxidoreductase"/>
    <property type="match status" value="1"/>
</dbReference>
<dbReference type="InterPro" id="IPR018170">
    <property type="entry name" value="Aldo/ket_reductase_CS"/>
</dbReference>
<dbReference type="PANTHER" id="PTHR43827:SF3">
    <property type="entry name" value="NADP-DEPENDENT OXIDOREDUCTASE DOMAIN-CONTAINING PROTEIN"/>
    <property type="match status" value="1"/>
</dbReference>
<reference evidence="5" key="1">
    <citation type="submission" date="2024-05" db="EMBL/GenBank/DDBJ databases">
        <title>30 novel species of actinomycetes from the DSMZ collection.</title>
        <authorList>
            <person name="Nouioui I."/>
        </authorList>
    </citation>
    <scope>NUCLEOTIDE SEQUENCE</scope>
    <source>
        <strain evidence="5">DSM 3412</strain>
    </source>
</reference>
<comment type="similarity">
    <text evidence="1">Belongs to the aldo/keto reductase family.</text>
</comment>
<keyword evidence="3" id="KW-0560">Oxidoreductase</keyword>
<evidence type="ECO:0000256" key="1">
    <source>
        <dbReference type="ARBA" id="ARBA00007905"/>
    </source>
</evidence>
<dbReference type="CDD" id="cd19127">
    <property type="entry name" value="AKR_AKR5B1"/>
    <property type="match status" value="1"/>
</dbReference>
<protein>
    <submittedName>
        <fullName evidence="5">Aldo/keto reductase</fullName>
    </submittedName>
</protein>